<dbReference type="Pfam" id="PF04055">
    <property type="entry name" value="Radical_SAM"/>
    <property type="match status" value="1"/>
</dbReference>
<dbReference type="InterPro" id="IPR023885">
    <property type="entry name" value="4Fe4S-binding_SPASM_dom"/>
</dbReference>
<evidence type="ECO:0000256" key="1">
    <source>
        <dbReference type="ARBA" id="ARBA00001966"/>
    </source>
</evidence>
<dbReference type="CDD" id="cd01335">
    <property type="entry name" value="Radical_SAM"/>
    <property type="match status" value="1"/>
</dbReference>
<keyword evidence="4" id="KW-0408">Iron</keyword>
<dbReference type="Gene3D" id="3.20.20.70">
    <property type="entry name" value="Aldolase class I"/>
    <property type="match status" value="1"/>
</dbReference>
<dbReference type="UniPathway" id="UPA00782"/>
<dbReference type="NCBIfam" id="TIGR04085">
    <property type="entry name" value="rSAM_more_4Fe4S"/>
    <property type="match status" value="1"/>
</dbReference>
<evidence type="ECO:0000313" key="9">
    <source>
        <dbReference type="Proteomes" id="UP000005436"/>
    </source>
</evidence>
<dbReference type="InterPro" id="IPR058240">
    <property type="entry name" value="rSAM_sf"/>
</dbReference>
<dbReference type="PATRIC" id="fig|203275.8.peg.2033"/>
<comment type="similarity">
    <text evidence="6">Belongs to the radical SAM superfamily. Anaerobic sulfatase-maturating enzyme family.</text>
</comment>
<proteinExistence type="inferred from homology"/>
<dbReference type="InterPro" id="IPR023867">
    <property type="entry name" value="Sulphatase_maturase_rSAM"/>
</dbReference>
<evidence type="ECO:0000259" key="7">
    <source>
        <dbReference type="PROSITE" id="PS51918"/>
    </source>
</evidence>
<feature type="domain" description="Radical SAM core" evidence="7">
    <location>
        <begin position="82"/>
        <end position="318"/>
    </location>
</feature>
<dbReference type="eggNOG" id="COG0641">
    <property type="taxonomic scope" value="Bacteria"/>
</dbReference>
<gene>
    <name evidence="8" type="ordered locus">BFO_2244</name>
</gene>
<keyword evidence="2" id="KW-0949">S-adenosyl-L-methionine</keyword>
<dbReference type="Proteomes" id="UP000005436">
    <property type="component" value="Chromosome"/>
</dbReference>
<sequence length="449" mass="52077">MIPVRLEKEAGKYMLIHGYTGAVDIVSEELLAKIKSVSSGNNFSESTLQTLLKRGYVTMKTQAEEYAYVARISQILHRRNKLMVKRDFTILVTYNCNFKCPYCFEKEIIKKQTDSNKQIVISKEMIDKIYIAMEMIEPNKKLRNNVIQLFGGEPLLKENREIIEYIIKKGKPLGFTFAATSNGYDLDHYEDLLQINYIQGVQITIDGTKPIHDTRRIHSVHIHSFDKIIDNIKKALNNGVAIRVRINTDSQNINEIPKLNDFFCKSGFYSYEKFSVYTEFISGDYNFNPSDYEFKRQNISRRDFLNILTQLDDKIEYDLQLYRNIYNAIYNKEGMTFSSVHCTAQSGSYIFDPLGNIYSCLEVVGNKDEAIGSYIREDIIWTEEKNKWLDRNIGSVKRCRTCKYALLCGGGCFAKTKINSCHIESYCDDFPIRLKSIIQKIYSHFNNVN</sequence>
<dbReference type="EMBL" id="CP003191">
    <property type="protein sequence ID" value="AEW22066.1"/>
    <property type="molecule type" value="Genomic_DNA"/>
</dbReference>
<dbReference type="GO" id="GO:0051536">
    <property type="term" value="F:iron-sulfur cluster binding"/>
    <property type="evidence" value="ECO:0007669"/>
    <property type="project" value="UniProtKB-KW"/>
</dbReference>
<name>G8UJB3_TANFA</name>
<evidence type="ECO:0000313" key="8">
    <source>
        <dbReference type="EMBL" id="AEW22066.1"/>
    </source>
</evidence>
<protein>
    <submittedName>
        <fullName evidence="8">Radical SAM domain protein</fullName>
    </submittedName>
</protein>
<keyword evidence="5" id="KW-0411">Iron-sulfur</keyword>
<dbReference type="SUPFAM" id="SSF102114">
    <property type="entry name" value="Radical SAM enzymes"/>
    <property type="match status" value="1"/>
</dbReference>
<comment type="cofactor">
    <cofactor evidence="1">
        <name>[4Fe-4S] cluster</name>
        <dbReference type="ChEBI" id="CHEBI:49883"/>
    </cofactor>
</comment>
<accession>G8UJB3</accession>
<reference evidence="9" key="1">
    <citation type="submission" date="2011-12" db="EMBL/GenBank/DDBJ databases">
        <title>Complete sequence of Tannerella forsythia ATCC 43037.</title>
        <authorList>
            <person name="Dewhirst F."/>
            <person name="Tanner A."/>
            <person name="Izard J."/>
            <person name="Brinkac L."/>
            <person name="Durkin A.S."/>
            <person name="Hostetler J."/>
            <person name="Shetty J."/>
            <person name="Torralba M."/>
            <person name="Gill S."/>
            <person name="Nelson K."/>
        </authorList>
    </citation>
    <scope>NUCLEOTIDE SEQUENCE [LARGE SCALE GENOMIC DNA]</scope>
    <source>
        <strain evidence="9">ATCC 43037 / JCM 10827 / CCUG 33226 / KCTC 5666 / FDC 338</strain>
    </source>
</reference>
<evidence type="ECO:0000256" key="5">
    <source>
        <dbReference type="ARBA" id="ARBA00023014"/>
    </source>
</evidence>
<dbReference type="SFLD" id="SFLDS00029">
    <property type="entry name" value="Radical_SAM"/>
    <property type="match status" value="1"/>
</dbReference>
<dbReference type="InterPro" id="IPR007197">
    <property type="entry name" value="rSAM"/>
</dbReference>
<evidence type="ECO:0000256" key="4">
    <source>
        <dbReference type="ARBA" id="ARBA00023004"/>
    </source>
</evidence>
<evidence type="ECO:0000256" key="3">
    <source>
        <dbReference type="ARBA" id="ARBA00022723"/>
    </source>
</evidence>
<dbReference type="InterPro" id="IPR013785">
    <property type="entry name" value="Aldolase_TIM"/>
</dbReference>
<keyword evidence="3" id="KW-0479">Metal-binding</keyword>
<dbReference type="HOGENOM" id="CLU_009273_3_1_10"/>
<evidence type="ECO:0000256" key="2">
    <source>
        <dbReference type="ARBA" id="ARBA00022691"/>
    </source>
</evidence>
<dbReference type="STRING" id="203275.BFO_2244"/>
<keyword evidence="9" id="KW-1185">Reference proteome</keyword>
<dbReference type="PROSITE" id="PS51918">
    <property type="entry name" value="RADICAL_SAM"/>
    <property type="match status" value="1"/>
</dbReference>
<organism evidence="8 9">
    <name type="scientific">Tannerella forsythia (strain ATCC 43037 / JCM 10827 / CCUG 21028 A / KCTC 5666 / FDC 338)</name>
    <name type="common">Bacteroides forsythus</name>
    <dbReference type="NCBI Taxonomy" id="203275"/>
    <lineage>
        <taxon>Bacteria</taxon>
        <taxon>Pseudomonadati</taxon>
        <taxon>Bacteroidota</taxon>
        <taxon>Bacteroidia</taxon>
        <taxon>Bacteroidales</taxon>
        <taxon>Tannerellaceae</taxon>
        <taxon>Tannerella</taxon>
    </lineage>
</organism>
<dbReference type="AlphaFoldDB" id="G8UJB3"/>
<dbReference type="SFLD" id="SFLDG01067">
    <property type="entry name" value="SPASM/twitch_domain_containing"/>
    <property type="match status" value="1"/>
</dbReference>
<dbReference type="PANTHER" id="PTHR43273">
    <property type="entry name" value="ANAEROBIC SULFATASE-MATURATING ENZYME HOMOLOG ASLB-RELATED"/>
    <property type="match status" value="1"/>
</dbReference>
<dbReference type="PANTHER" id="PTHR43273:SF3">
    <property type="entry name" value="ANAEROBIC SULFATASE-MATURATING ENZYME HOMOLOG ASLB-RELATED"/>
    <property type="match status" value="1"/>
</dbReference>
<dbReference type="GO" id="GO:0016491">
    <property type="term" value="F:oxidoreductase activity"/>
    <property type="evidence" value="ECO:0007669"/>
    <property type="project" value="InterPro"/>
</dbReference>
<dbReference type="KEGG" id="tfo:BFO_2244"/>
<evidence type="ECO:0000256" key="6">
    <source>
        <dbReference type="ARBA" id="ARBA00023601"/>
    </source>
</evidence>
<dbReference type="GO" id="GO:0046872">
    <property type="term" value="F:metal ion binding"/>
    <property type="evidence" value="ECO:0007669"/>
    <property type="project" value="UniProtKB-KW"/>
</dbReference>